<dbReference type="Proteomes" id="UP001595690">
    <property type="component" value="Unassembled WGS sequence"/>
</dbReference>
<name>A0ABV8BKV3_9PSEU</name>
<dbReference type="Gene3D" id="3.40.50.300">
    <property type="entry name" value="P-loop containing nucleotide triphosphate hydrolases"/>
    <property type="match status" value="1"/>
</dbReference>
<dbReference type="SUPFAM" id="SSF48452">
    <property type="entry name" value="TPR-like"/>
    <property type="match status" value="2"/>
</dbReference>
<dbReference type="InterPro" id="IPR036388">
    <property type="entry name" value="WH-like_DNA-bd_sf"/>
</dbReference>
<dbReference type="Pfam" id="PF00486">
    <property type="entry name" value="Trans_reg_C"/>
    <property type="match status" value="1"/>
</dbReference>
<gene>
    <name evidence="7" type="ORF">ACFOWZ_01795</name>
</gene>
<organism evidence="7 8">
    <name type="scientific">Lentzea rhizosphaerae</name>
    <dbReference type="NCBI Taxonomy" id="2041025"/>
    <lineage>
        <taxon>Bacteria</taxon>
        <taxon>Bacillati</taxon>
        <taxon>Actinomycetota</taxon>
        <taxon>Actinomycetes</taxon>
        <taxon>Pseudonocardiales</taxon>
        <taxon>Pseudonocardiaceae</taxon>
        <taxon>Lentzea</taxon>
    </lineage>
</organism>
<dbReference type="InterPro" id="IPR051677">
    <property type="entry name" value="AfsR-DnrI-RedD_regulator"/>
</dbReference>
<evidence type="ECO:0000256" key="4">
    <source>
        <dbReference type="ARBA" id="ARBA00023163"/>
    </source>
</evidence>
<feature type="domain" description="OmpR/PhoB-type" evidence="6">
    <location>
        <begin position="1"/>
        <end position="91"/>
    </location>
</feature>
<dbReference type="RefSeq" id="WP_382367564.1">
    <property type="nucleotide sequence ID" value="NZ_JBHRZI010000004.1"/>
</dbReference>
<comment type="similarity">
    <text evidence="1">Belongs to the AfsR/DnrI/RedD regulatory family.</text>
</comment>
<dbReference type="Pfam" id="PF13424">
    <property type="entry name" value="TPR_12"/>
    <property type="match status" value="1"/>
</dbReference>
<dbReference type="Pfam" id="PF03704">
    <property type="entry name" value="BTAD"/>
    <property type="match status" value="1"/>
</dbReference>
<dbReference type="PRINTS" id="PR00364">
    <property type="entry name" value="DISEASERSIST"/>
</dbReference>
<dbReference type="InterPro" id="IPR001867">
    <property type="entry name" value="OmpR/PhoB-type_DNA-bd"/>
</dbReference>
<dbReference type="SMART" id="SM00862">
    <property type="entry name" value="Trans_reg_C"/>
    <property type="match status" value="1"/>
</dbReference>
<protein>
    <submittedName>
        <fullName evidence="7">BTAD domain-containing putative transcriptional regulator</fullName>
    </submittedName>
</protein>
<evidence type="ECO:0000256" key="1">
    <source>
        <dbReference type="ARBA" id="ARBA00005820"/>
    </source>
</evidence>
<dbReference type="SMART" id="SM00028">
    <property type="entry name" value="TPR"/>
    <property type="match status" value="4"/>
</dbReference>
<keyword evidence="4" id="KW-0804">Transcription</keyword>
<evidence type="ECO:0000256" key="3">
    <source>
        <dbReference type="ARBA" id="ARBA00023125"/>
    </source>
</evidence>
<dbReference type="Pfam" id="PF13481">
    <property type="entry name" value="AAA_25"/>
    <property type="match status" value="1"/>
</dbReference>
<keyword evidence="8" id="KW-1185">Reference proteome</keyword>
<dbReference type="EMBL" id="JBHRZI010000004">
    <property type="protein sequence ID" value="MFC3890191.1"/>
    <property type="molecule type" value="Genomic_DNA"/>
</dbReference>
<evidence type="ECO:0000256" key="2">
    <source>
        <dbReference type="ARBA" id="ARBA00023015"/>
    </source>
</evidence>
<dbReference type="SUPFAM" id="SSF46894">
    <property type="entry name" value="C-terminal effector domain of the bipartite response regulators"/>
    <property type="match status" value="1"/>
</dbReference>
<dbReference type="SUPFAM" id="SSF52540">
    <property type="entry name" value="P-loop containing nucleoside triphosphate hydrolases"/>
    <property type="match status" value="1"/>
</dbReference>
<feature type="DNA-binding region" description="OmpR/PhoB-type" evidence="5">
    <location>
        <begin position="1"/>
        <end position="91"/>
    </location>
</feature>
<dbReference type="InterPro" id="IPR011990">
    <property type="entry name" value="TPR-like_helical_dom_sf"/>
</dbReference>
<evidence type="ECO:0000313" key="8">
    <source>
        <dbReference type="Proteomes" id="UP001595690"/>
    </source>
</evidence>
<dbReference type="InterPro" id="IPR005158">
    <property type="entry name" value="BTAD"/>
</dbReference>
<comment type="caution">
    <text evidence="7">The sequence shown here is derived from an EMBL/GenBank/DDBJ whole genome shotgun (WGS) entry which is preliminary data.</text>
</comment>
<dbReference type="PROSITE" id="PS51755">
    <property type="entry name" value="OMPR_PHOB"/>
    <property type="match status" value="1"/>
</dbReference>
<proteinExistence type="inferred from homology"/>
<sequence length="902" mass="97828">MRVNLLGTVELVPAGDEPVLLAATKRRAVLAALALELNRVVSGDRLLSLVWDGAPPPQAKAALQGHVAQLRKLLGSTLDLVTRAPGYALVGARHEVDVFRFEDLVAGAWQADDETAAERLTSALELWRGPFLADVPGRRLHEAYEARLEELRLTAVEELGARLVELGRAGQAVTSLRAAVADHPLREPLVARLMLALHRTGRQAEALDLFGRTRAQLADELGVDPGPELRAAHHAVLTDDPSPRPSRTSVQAPAQLPHEHRGFVGRHTELSVLDGLLADAGIGLLAGPPGVGKTALALRWAHRVADKFPDGQLFVDLRGFAERKPLDVKTALVGFLRALGVENVRLSGGLDALAAQYRSLLAQRRMLIVLDNARSVEQVRPLLPGSPRCLVLVTSRHGLDDLVVTEGAVVLGVDTLDDRTAGELLAAGLGRHRTEPEPEAIAELIGLCDGLPLALRIVSARLASRPRWTIQALVDELRDEQSRLAAFTLPEEGRGVQSALAVSYRELPEGAARTFRSLGLHPGTDIDSYAAAALLDVNAGTARTHLRTVASASLLHESTPDRYVRHDLVRLFTRQLVAGEDNQESVDRLLDYYLHVADAARALLSEQPEPVTTPVHRPVSFPELTSYRSAMEWFELEEHNLRLLLDASDQRRTWQLALCLDAFYAQNGNLVDRVKVCRTGLAAAHGDREAEARLLVSEGAALADLGELEDAVRESERAVRLASGKIEGMARANLGYCLAVTGRFADARERIREALEITRATGDLRAQAAVLDRLANALLCQNKAAEALVPARQALEVHASLPLSAAHAAALYTAGSVLRATGQTEAALRTFQDGLCLADRVRDLRHVALFHLVIAELQGDEESAVAHREAARSIHRRLGVVELPASRRASDSETRRTEHRSS</sequence>
<dbReference type="PANTHER" id="PTHR35807:SF1">
    <property type="entry name" value="TRANSCRIPTIONAL REGULATOR REDD"/>
    <property type="match status" value="1"/>
</dbReference>
<dbReference type="Gene3D" id="1.25.40.10">
    <property type="entry name" value="Tetratricopeptide repeat domain"/>
    <property type="match status" value="2"/>
</dbReference>
<dbReference type="Gene3D" id="1.10.10.10">
    <property type="entry name" value="Winged helix-like DNA-binding domain superfamily/Winged helix DNA-binding domain"/>
    <property type="match status" value="1"/>
</dbReference>
<keyword evidence="2" id="KW-0805">Transcription regulation</keyword>
<reference evidence="8" key="1">
    <citation type="journal article" date="2019" name="Int. J. Syst. Evol. Microbiol.">
        <title>The Global Catalogue of Microorganisms (GCM) 10K type strain sequencing project: providing services to taxonomists for standard genome sequencing and annotation.</title>
        <authorList>
            <consortium name="The Broad Institute Genomics Platform"/>
            <consortium name="The Broad Institute Genome Sequencing Center for Infectious Disease"/>
            <person name="Wu L."/>
            <person name="Ma J."/>
        </authorList>
    </citation>
    <scope>NUCLEOTIDE SEQUENCE [LARGE SCALE GENOMIC DNA]</scope>
    <source>
        <strain evidence="8">CGMCC 4.7405</strain>
    </source>
</reference>
<evidence type="ECO:0000259" key="6">
    <source>
        <dbReference type="PROSITE" id="PS51755"/>
    </source>
</evidence>
<dbReference type="InterPro" id="IPR016032">
    <property type="entry name" value="Sig_transdc_resp-reg_C-effctor"/>
</dbReference>
<dbReference type="InterPro" id="IPR027417">
    <property type="entry name" value="P-loop_NTPase"/>
</dbReference>
<evidence type="ECO:0000256" key="5">
    <source>
        <dbReference type="PROSITE-ProRule" id="PRU01091"/>
    </source>
</evidence>
<evidence type="ECO:0000313" key="7">
    <source>
        <dbReference type="EMBL" id="MFC3890191.1"/>
    </source>
</evidence>
<dbReference type="SMART" id="SM01043">
    <property type="entry name" value="BTAD"/>
    <property type="match status" value="1"/>
</dbReference>
<dbReference type="CDD" id="cd15831">
    <property type="entry name" value="BTAD"/>
    <property type="match status" value="1"/>
</dbReference>
<dbReference type="PANTHER" id="PTHR35807">
    <property type="entry name" value="TRANSCRIPTIONAL REGULATOR REDD-RELATED"/>
    <property type="match status" value="1"/>
</dbReference>
<keyword evidence="3 5" id="KW-0238">DNA-binding</keyword>
<accession>A0ABV8BKV3</accession>
<dbReference type="InterPro" id="IPR019734">
    <property type="entry name" value="TPR_rpt"/>
</dbReference>